<name>A0A812YA38_SYMPI</name>
<dbReference type="OrthoDB" id="419335at2759"/>
<reference evidence="2" key="1">
    <citation type="submission" date="2021-02" db="EMBL/GenBank/DDBJ databases">
        <authorList>
            <person name="Dougan E. K."/>
            <person name="Rhodes N."/>
            <person name="Thang M."/>
            <person name="Chan C."/>
        </authorList>
    </citation>
    <scope>NUCLEOTIDE SEQUENCE</scope>
</reference>
<gene>
    <name evidence="2" type="ORF">SPIL2461_LOCUS22506</name>
</gene>
<evidence type="ECO:0000256" key="1">
    <source>
        <dbReference type="SAM" id="MobiDB-lite"/>
    </source>
</evidence>
<organism evidence="2 3">
    <name type="scientific">Symbiodinium pilosum</name>
    <name type="common">Dinoflagellate</name>
    <dbReference type="NCBI Taxonomy" id="2952"/>
    <lineage>
        <taxon>Eukaryota</taxon>
        <taxon>Sar</taxon>
        <taxon>Alveolata</taxon>
        <taxon>Dinophyceae</taxon>
        <taxon>Suessiales</taxon>
        <taxon>Symbiodiniaceae</taxon>
        <taxon>Symbiodinium</taxon>
    </lineage>
</organism>
<keyword evidence="3" id="KW-1185">Reference proteome</keyword>
<dbReference type="AlphaFoldDB" id="A0A812YA38"/>
<dbReference type="EMBL" id="CAJNIZ010047371">
    <property type="protein sequence ID" value="CAE7766841.1"/>
    <property type="molecule type" value="Genomic_DNA"/>
</dbReference>
<evidence type="ECO:0000313" key="2">
    <source>
        <dbReference type="EMBL" id="CAE7766841.1"/>
    </source>
</evidence>
<feature type="region of interest" description="Disordered" evidence="1">
    <location>
        <begin position="28"/>
        <end position="115"/>
    </location>
</feature>
<evidence type="ECO:0000313" key="3">
    <source>
        <dbReference type="Proteomes" id="UP000649617"/>
    </source>
</evidence>
<comment type="caution">
    <text evidence="2">The sequence shown here is derived from an EMBL/GenBank/DDBJ whole genome shotgun (WGS) entry which is preliminary data.</text>
</comment>
<proteinExistence type="predicted"/>
<sequence>MGSPGGGSLREQLCQIEQSLGVCHVAEVQAWPRPRRPPAVVRSGSALAGSQRRLSPPKRSAVGSPVHGAGERPASTCPALIHQPDPPQQAMTSKLASVPRVPETEYPSSARQSEETDLDCDLILKLDEAVDKMIRGSVRRLAFGTDTAEHGLVVELGPASAPKEQGASVLQAAPRLPQQLAEIRQQLRQLSADCDRLQALAAPAPGRGQEEPLESVEA</sequence>
<dbReference type="Proteomes" id="UP000649617">
    <property type="component" value="Unassembled WGS sequence"/>
</dbReference>
<feature type="non-terminal residue" evidence="2">
    <location>
        <position position="1"/>
    </location>
</feature>
<accession>A0A812YA38</accession>
<protein>
    <submittedName>
        <fullName evidence="2">Uncharacterized protein</fullName>
    </submittedName>
</protein>